<reference evidence="1 2" key="1">
    <citation type="journal article" date="2024" name="Plant Biotechnol. J.">
        <title>Genome and CRISPR/Cas9 system of a widespread forest tree (Populus alba) in the world.</title>
        <authorList>
            <person name="Liu Y.J."/>
            <person name="Jiang P.F."/>
            <person name="Han X.M."/>
            <person name="Li X.Y."/>
            <person name="Wang H.M."/>
            <person name="Wang Y.J."/>
            <person name="Wang X.X."/>
            <person name="Zeng Q.Y."/>
        </authorList>
    </citation>
    <scope>NUCLEOTIDE SEQUENCE [LARGE SCALE GENOMIC DNA]</scope>
    <source>
        <strain evidence="2">cv. PAL-ZL1</strain>
    </source>
</reference>
<sequence length="128" mass="14509">MQATGVEAGCQMNIKPSITLLVCEIGIWHPNIHLPLSVRREAMARAKELTKNDEWSTAKKKTRPSPSKFEASTSNDRLTVPNKITSRQQQPETPNDPYLSNKASCHQCQWAEHAEQSKNHKPNHKIKE</sequence>
<accession>A0ACC4BJT2</accession>
<organism evidence="1 2">
    <name type="scientific">Populus alba</name>
    <name type="common">White poplar</name>
    <dbReference type="NCBI Taxonomy" id="43335"/>
    <lineage>
        <taxon>Eukaryota</taxon>
        <taxon>Viridiplantae</taxon>
        <taxon>Streptophyta</taxon>
        <taxon>Embryophyta</taxon>
        <taxon>Tracheophyta</taxon>
        <taxon>Spermatophyta</taxon>
        <taxon>Magnoliopsida</taxon>
        <taxon>eudicotyledons</taxon>
        <taxon>Gunneridae</taxon>
        <taxon>Pentapetalae</taxon>
        <taxon>rosids</taxon>
        <taxon>fabids</taxon>
        <taxon>Malpighiales</taxon>
        <taxon>Salicaceae</taxon>
        <taxon>Saliceae</taxon>
        <taxon>Populus</taxon>
    </lineage>
</organism>
<evidence type="ECO:0000313" key="1">
    <source>
        <dbReference type="EMBL" id="KAL3578283.1"/>
    </source>
</evidence>
<name>A0ACC4BJT2_POPAL</name>
<proteinExistence type="predicted"/>
<gene>
    <name evidence="1" type="ORF">D5086_019787</name>
</gene>
<protein>
    <submittedName>
        <fullName evidence="1">Uncharacterized protein</fullName>
    </submittedName>
</protein>
<dbReference type="EMBL" id="RCHU02000010">
    <property type="protein sequence ID" value="KAL3578283.1"/>
    <property type="molecule type" value="Genomic_DNA"/>
</dbReference>
<keyword evidence="2" id="KW-1185">Reference proteome</keyword>
<dbReference type="Proteomes" id="UP000309997">
    <property type="component" value="Unassembled WGS sequence"/>
</dbReference>
<comment type="caution">
    <text evidence="1">The sequence shown here is derived from an EMBL/GenBank/DDBJ whole genome shotgun (WGS) entry which is preliminary data.</text>
</comment>
<evidence type="ECO:0000313" key="2">
    <source>
        <dbReference type="Proteomes" id="UP000309997"/>
    </source>
</evidence>